<name>A0A918BLM4_9ACTN</name>
<keyword evidence="2" id="KW-1185">Reference proteome</keyword>
<dbReference type="EMBL" id="BMTU01000004">
    <property type="protein sequence ID" value="GGQ77972.1"/>
    <property type="molecule type" value="Genomic_DNA"/>
</dbReference>
<proteinExistence type="predicted"/>
<dbReference type="AlphaFoldDB" id="A0A918BLM4"/>
<protein>
    <submittedName>
        <fullName evidence="1">Uncharacterized protein</fullName>
    </submittedName>
</protein>
<gene>
    <name evidence="1" type="ORF">GCM10010280_25510</name>
</gene>
<accession>A0A918BLM4</accession>
<evidence type="ECO:0000313" key="2">
    <source>
        <dbReference type="Proteomes" id="UP000656732"/>
    </source>
</evidence>
<comment type="caution">
    <text evidence="1">The sequence shown here is derived from an EMBL/GenBank/DDBJ whole genome shotgun (WGS) entry which is preliminary data.</text>
</comment>
<organism evidence="1 2">
    <name type="scientific">Streptomyces pilosus</name>
    <dbReference type="NCBI Taxonomy" id="28893"/>
    <lineage>
        <taxon>Bacteria</taxon>
        <taxon>Bacillati</taxon>
        <taxon>Actinomycetota</taxon>
        <taxon>Actinomycetes</taxon>
        <taxon>Kitasatosporales</taxon>
        <taxon>Streptomycetaceae</taxon>
        <taxon>Streptomyces</taxon>
    </lineage>
</organism>
<reference evidence="1" key="1">
    <citation type="journal article" date="2014" name="Int. J. Syst. Evol. Microbiol.">
        <title>Complete genome sequence of Corynebacterium casei LMG S-19264T (=DSM 44701T), isolated from a smear-ripened cheese.</title>
        <authorList>
            <consortium name="US DOE Joint Genome Institute (JGI-PGF)"/>
            <person name="Walter F."/>
            <person name="Albersmeier A."/>
            <person name="Kalinowski J."/>
            <person name="Ruckert C."/>
        </authorList>
    </citation>
    <scope>NUCLEOTIDE SEQUENCE</scope>
    <source>
        <strain evidence="1">JCM 4403</strain>
    </source>
</reference>
<reference evidence="1" key="2">
    <citation type="submission" date="2020-09" db="EMBL/GenBank/DDBJ databases">
        <authorList>
            <person name="Sun Q."/>
            <person name="Ohkuma M."/>
        </authorList>
    </citation>
    <scope>NUCLEOTIDE SEQUENCE</scope>
    <source>
        <strain evidence="1">JCM 4403</strain>
    </source>
</reference>
<evidence type="ECO:0000313" key="1">
    <source>
        <dbReference type="EMBL" id="GGQ77972.1"/>
    </source>
</evidence>
<dbReference type="RefSeq" id="WP_189557899.1">
    <property type="nucleotide sequence ID" value="NZ_BMTE01000002.1"/>
</dbReference>
<dbReference type="Proteomes" id="UP000656732">
    <property type="component" value="Unassembled WGS sequence"/>
</dbReference>
<sequence>MLVQLRTISDRLLDKVAPTTSASAADCWQSECIYRRCEGRTTTLMWYELCEDYQRVGYCGCRM</sequence>